<dbReference type="AlphaFoldDB" id="A0A9X2AAK2"/>
<dbReference type="SUPFAM" id="SSF52317">
    <property type="entry name" value="Class I glutamine amidotransferase-like"/>
    <property type="match status" value="1"/>
</dbReference>
<dbReference type="Gene3D" id="3.40.50.880">
    <property type="match status" value="1"/>
</dbReference>
<gene>
    <name evidence="2" type="ORF">MM817_00193</name>
</gene>
<keyword evidence="1" id="KW-0812">Transmembrane</keyword>
<organism evidence="2 3">
    <name type="scientific">Sulfoacidibacillus ferrooxidans</name>
    <dbReference type="NCBI Taxonomy" id="2005001"/>
    <lineage>
        <taxon>Bacteria</taxon>
        <taxon>Bacillati</taxon>
        <taxon>Bacillota</taxon>
        <taxon>Bacilli</taxon>
        <taxon>Bacillales</taxon>
        <taxon>Alicyclobacillaceae</taxon>
        <taxon>Sulfoacidibacillus</taxon>
    </lineage>
</organism>
<evidence type="ECO:0000313" key="3">
    <source>
        <dbReference type="Proteomes" id="UP001139263"/>
    </source>
</evidence>
<comment type="caution">
    <text evidence="2">The sequence shown here is derived from an EMBL/GenBank/DDBJ whole genome shotgun (WGS) entry which is preliminary data.</text>
</comment>
<feature type="transmembrane region" description="Helical" evidence="1">
    <location>
        <begin position="357"/>
        <end position="379"/>
    </location>
</feature>
<dbReference type="InterPro" id="IPR029062">
    <property type="entry name" value="Class_I_gatase-like"/>
</dbReference>
<dbReference type="Proteomes" id="UP001139263">
    <property type="component" value="Unassembled WGS sequence"/>
</dbReference>
<protein>
    <submittedName>
        <fullName evidence="2">Uncharacterized protein</fullName>
    </submittedName>
</protein>
<keyword evidence="1" id="KW-0472">Membrane</keyword>
<reference evidence="2" key="1">
    <citation type="submission" date="2022-03" db="EMBL/GenBank/DDBJ databases">
        <title>Draft Genome Sequence of Firmicute Strain S0AB, a Heterotrophic Iron/Sulfur-Oxidizing Extreme Acidophile.</title>
        <authorList>
            <person name="Vergara E."/>
            <person name="Pakostova E."/>
            <person name="Johnson D.B."/>
            <person name="Holmes D.S."/>
        </authorList>
    </citation>
    <scope>NUCLEOTIDE SEQUENCE</scope>
    <source>
        <strain evidence="2">S0AB</strain>
    </source>
</reference>
<dbReference type="RefSeq" id="WP_241711568.1">
    <property type="nucleotide sequence ID" value="NZ_JALBUF010000001.1"/>
</dbReference>
<accession>A0A9X2AAK2</accession>
<evidence type="ECO:0000256" key="1">
    <source>
        <dbReference type="SAM" id="Phobius"/>
    </source>
</evidence>
<proteinExistence type="predicted"/>
<keyword evidence="1" id="KW-1133">Transmembrane helix</keyword>
<dbReference type="EMBL" id="JALBUF010000001">
    <property type="protein sequence ID" value="MCI0181943.1"/>
    <property type="molecule type" value="Genomic_DNA"/>
</dbReference>
<evidence type="ECO:0000313" key="2">
    <source>
        <dbReference type="EMBL" id="MCI0181943.1"/>
    </source>
</evidence>
<feature type="transmembrane region" description="Helical" evidence="1">
    <location>
        <begin position="386"/>
        <end position="404"/>
    </location>
</feature>
<sequence length="643" mass="69155">MASRRFLHIGMVLVFVLFWLFPSEVSRAATSTVNMSVGVGFQSYYDPNVWVPVRVVLAFSGKKSIQGNIVYHVARKYPYEGTMEWPITLRPHQTNVVTVGVPGELLRLGGDITFQYHGAVYASAHMIGISVEGSDVAGVVSDHPQSVQFLAGVSSANGTSELVTAYINPKALPPSVQLLQTLRYIYIDGSAAAELHSSQVKALEDWVRSGGILVLGGVEPNAGQIGLFSRLSPVNGSIVLDGSGSQLASFAGSTPLHSSLALLYGHAKQSATVLVGSTSQALIADAPLGRGEVVYVGFDASSPVLVSWSGNALLWDAISRSLHSAILAVKPDLFGQNGTLSIMGAAEQFPQLHSPPLWIWEITFGLYTFICGPALYIILRRHRKNEWAWFVLPLIAFVVAGAIYEMGVLQRPNGILTQNVGLVDIFDDHLAQTVGVEALMSPQMRSYSIVTPPSTWSVALAEEATGYADDGRVSFLHTENRTTFSHVRAWGGRFVYSVHEAHHFGNMDANLYSTGNTIAGDVVNDTRVNFSDAALVKDGQVIDLGPIKRGEVIDVDAMLRSNSTHHDVLAGLSMALQSASYGVGHALFGDVGSFVAAKAPQGDVLFIGWTHDEPNLFNPLGTTLPATPQWIVRQVLPVMPVVE</sequence>
<name>A0A9X2AAK2_9BACL</name>
<keyword evidence="3" id="KW-1185">Reference proteome</keyword>